<dbReference type="OrthoDB" id="58379at2759"/>
<reference evidence="2" key="2">
    <citation type="journal article" date="2009" name="Fungal Genet. Biol.">
        <title>The 2008 update of the Aspergillus nidulans genome annotation: a community effort.</title>
        <authorList>
            <person name="Wortman J.R."/>
            <person name="Gilsenan J.M."/>
            <person name="Joardar V."/>
            <person name="Deegan J."/>
            <person name="Clutterbuck J."/>
            <person name="Andersen M.R."/>
            <person name="Archer D."/>
            <person name="Bencina M."/>
            <person name="Braus G."/>
            <person name="Coutinho P."/>
            <person name="von Dohren H."/>
            <person name="Doonan J."/>
            <person name="Driessen A.J."/>
            <person name="Durek P."/>
            <person name="Espeso E."/>
            <person name="Fekete E."/>
            <person name="Flipphi M."/>
            <person name="Estrada C.G."/>
            <person name="Geysens S."/>
            <person name="Goldman G."/>
            <person name="de Groot P.W."/>
            <person name="Hansen K."/>
            <person name="Harris S.D."/>
            <person name="Heinekamp T."/>
            <person name="Helmstaedt K."/>
            <person name="Henrissat B."/>
            <person name="Hofmann G."/>
            <person name="Homan T."/>
            <person name="Horio T."/>
            <person name="Horiuchi H."/>
            <person name="James S."/>
            <person name="Jones M."/>
            <person name="Karaffa L."/>
            <person name="Karanyi Z."/>
            <person name="Kato M."/>
            <person name="Keller N."/>
            <person name="Kelly D.E."/>
            <person name="Kiel J.A."/>
            <person name="Kim J.M."/>
            <person name="van der Klei I.J."/>
            <person name="Klis F.M."/>
            <person name="Kovalchuk A."/>
            <person name="Krasevec N."/>
            <person name="Kubicek C.P."/>
            <person name="Liu B."/>
            <person name="Maccabe A."/>
            <person name="Meyer V."/>
            <person name="Mirabito P."/>
            <person name="Miskei M."/>
            <person name="Mos M."/>
            <person name="Mullins J."/>
            <person name="Nelson D.R."/>
            <person name="Nielsen J."/>
            <person name="Oakley B.R."/>
            <person name="Osmani S.A."/>
            <person name="Pakula T."/>
            <person name="Paszewski A."/>
            <person name="Paulsen I."/>
            <person name="Pilsyk S."/>
            <person name="Pocsi I."/>
            <person name="Punt P.J."/>
            <person name="Ram A.F."/>
            <person name="Ren Q."/>
            <person name="Robellet X."/>
            <person name="Robson G."/>
            <person name="Seiboth B."/>
            <person name="van Solingen P."/>
            <person name="Specht T."/>
            <person name="Sun J."/>
            <person name="Taheri-Talesh N."/>
            <person name="Takeshita N."/>
            <person name="Ussery D."/>
            <person name="vanKuyk P.A."/>
            <person name="Visser H."/>
            <person name="van de Vondervoort P.J."/>
            <person name="de Vries R.P."/>
            <person name="Walton J."/>
            <person name="Xiang X."/>
            <person name="Xiong Y."/>
            <person name="Zeng A.P."/>
            <person name="Brandt B.W."/>
            <person name="Cornell M.J."/>
            <person name="van den Hondel C.A."/>
            <person name="Visser J."/>
            <person name="Oliver S.G."/>
            <person name="Turner G."/>
        </authorList>
    </citation>
    <scope>GENOME REANNOTATION</scope>
    <source>
        <strain evidence="2">FGSC A4 / ATCC 38163 / CBS 112.46 / NRRL 194 / M139</strain>
    </source>
</reference>
<dbReference type="eggNOG" id="ENOG502S1QQ">
    <property type="taxonomic scope" value="Eukaryota"/>
</dbReference>
<gene>
    <name evidence="1" type="ORF">ANIA_08994</name>
</gene>
<organism evidence="1 2">
    <name type="scientific">Emericella nidulans (strain FGSC A4 / ATCC 38163 / CBS 112.46 / NRRL 194 / M139)</name>
    <name type="common">Aspergillus nidulans</name>
    <dbReference type="NCBI Taxonomy" id="227321"/>
    <lineage>
        <taxon>Eukaryota</taxon>
        <taxon>Fungi</taxon>
        <taxon>Dikarya</taxon>
        <taxon>Ascomycota</taxon>
        <taxon>Pezizomycotina</taxon>
        <taxon>Eurotiomycetes</taxon>
        <taxon>Eurotiomycetidae</taxon>
        <taxon>Eurotiales</taxon>
        <taxon>Aspergillaceae</taxon>
        <taxon>Aspergillus</taxon>
        <taxon>Aspergillus subgen. Nidulantes</taxon>
    </lineage>
</organism>
<dbReference type="STRING" id="227321.Q5ART6"/>
<dbReference type="Proteomes" id="UP000000560">
    <property type="component" value="Chromosome VII"/>
</dbReference>
<dbReference type="OMA" id="FTIYATI"/>
<proteinExistence type="predicted"/>
<dbReference type="RefSeq" id="XP_682263.1">
    <property type="nucleotide sequence ID" value="XM_677171.1"/>
</dbReference>
<dbReference type="KEGG" id="ani:ANIA_08994"/>
<dbReference type="InParanoid" id="Q5ART6"/>
<dbReference type="GeneID" id="2868304"/>
<evidence type="ECO:0000313" key="1">
    <source>
        <dbReference type="EMBL" id="CBF84499.1"/>
    </source>
</evidence>
<evidence type="ECO:0000313" key="2">
    <source>
        <dbReference type="Proteomes" id="UP000000560"/>
    </source>
</evidence>
<sequence>MHYDQPPAYTETTLTAASLVGPALDRPSSSHSSTASIPSVSISLSNTTATETSPKGGDASSSFAMLSLGDSDKLRFIRFPDHLIVIASEVITRLWPKGIQKTQNFDESVQFKLKGNPLGYSFDGEKAAIRVTIMGLLNAFAKEGWVVLPAGKVGKMGRGDSQSYGQGDSLVFHRQHPESRSWLCVSFDSADLLHLLNAPAELTTLLLASFGDRIEKCNKDFVSGNFELKFKGSPWTKTGAKGAVQCRLILLDLMQCFEEHGYTMCTALDIDGGLGGTEYKSNGEAWFWYR</sequence>
<keyword evidence="2" id="KW-1185">Reference proteome</keyword>
<dbReference type="PANTHER" id="PTHR38696:SF1">
    <property type="entry name" value="MEDIATOR OF RNA POLYMERASE II TRANSCRIPTION SUBUNIT 13"/>
    <property type="match status" value="1"/>
</dbReference>
<dbReference type="HOGENOM" id="CLU_070836_0_0_1"/>
<name>Q5ART6_EMENI</name>
<accession>C8VL08</accession>
<dbReference type="EMBL" id="BN001307">
    <property type="protein sequence ID" value="CBF84499.1"/>
    <property type="molecule type" value="Genomic_DNA"/>
</dbReference>
<reference evidence="2" key="1">
    <citation type="journal article" date="2005" name="Nature">
        <title>Sequencing of Aspergillus nidulans and comparative analysis with A. fumigatus and A. oryzae.</title>
        <authorList>
            <person name="Galagan J.E."/>
            <person name="Calvo S.E."/>
            <person name="Cuomo C."/>
            <person name="Ma L.J."/>
            <person name="Wortman J.R."/>
            <person name="Batzoglou S."/>
            <person name="Lee S.I."/>
            <person name="Basturkmen M."/>
            <person name="Spevak C.C."/>
            <person name="Clutterbuck J."/>
            <person name="Kapitonov V."/>
            <person name="Jurka J."/>
            <person name="Scazzocchio C."/>
            <person name="Farman M."/>
            <person name="Butler J."/>
            <person name="Purcell S."/>
            <person name="Harris S."/>
            <person name="Braus G.H."/>
            <person name="Draht O."/>
            <person name="Busch S."/>
            <person name="D'Enfert C."/>
            <person name="Bouchier C."/>
            <person name="Goldman G.H."/>
            <person name="Bell-Pedersen D."/>
            <person name="Griffiths-Jones S."/>
            <person name="Doonan J.H."/>
            <person name="Yu J."/>
            <person name="Vienken K."/>
            <person name="Pain A."/>
            <person name="Freitag M."/>
            <person name="Selker E.U."/>
            <person name="Archer D.B."/>
            <person name="Penalva M.A."/>
            <person name="Oakley B.R."/>
            <person name="Momany M."/>
            <person name="Tanaka T."/>
            <person name="Kumagai T."/>
            <person name="Asai K."/>
            <person name="Machida M."/>
            <person name="Nierman W.C."/>
            <person name="Denning D.W."/>
            <person name="Caddick M."/>
            <person name="Hynes M."/>
            <person name="Paoletti M."/>
            <person name="Fischer R."/>
            <person name="Miller B."/>
            <person name="Dyer P."/>
            <person name="Sachs M.S."/>
            <person name="Osmani S.A."/>
            <person name="Birren B.W."/>
        </authorList>
    </citation>
    <scope>NUCLEOTIDE SEQUENCE [LARGE SCALE GENOMIC DNA]</scope>
    <source>
        <strain evidence="2">FGSC A4 / ATCC 38163 / CBS 112.46 / NRRL 194 / M139</strain>
    </source>
</reference>
<protein>
    <submittedName>
        <fullName evidence="1">Uncharacterized protein</fullName>
    </submittedName>
</protein>
<dbReference type="AlphaFoldDB" id="Q5ART6"/>
<accession>Q5ART6</accession>
<dbReference type="PANTHER" id="PTHR38696">
    <property type="entry name" value="MEDIATOR OF RNA POLYMERASE II TRANSCRIPTION SUBUNIT 13"/>
    <property type="match status" value="1"/>
</dbReference>